<dbReference type="AlphaFoldDB" id="A0A1J4K7G7"/>
<accession>A0A1J4K7G7</accession>
<dbReference type="InterPro" id="IPR002110">
    <property type="entry name" value="Ankyrin_rpt"/>
</dbReference>
<evidence type="ECO:0000313" key="3">
    <source>
        <dbReference type="Proteomes" id="UP000179807"/>
    </source>
</evidence>
<dbReference type="Pfam" id="PF11929">
    <property type="entry name" value="DUF3447"/>
    <property type="match status" value="1"/>
</dbReference>
<protein>
    <recommendedName>
        <fullName evidence="1">DUF3447 domain-containing protein</fullName>
    </recommendedName>
</protein>
<dbReference type="Gene3D" id="1.25.40.20">
    <property type="entry name" value="Ankyrin repeat-containing domain"/>
    <property type="match status" value="1"/>
</dbReference>
<dbReference type="Proteomes" id="UP000179807">
    <property type="component" value="Unassembled WGS sequence"/>
</dbReference>
<dbReference type="EMBL" id="MLAK01000710">
    <property type="protein sequence ID" value="OHT06946.1"/>
    <property type="molecule type" value="Genomic_DNA"/>
</dbReference>
<dbReference type="SUPFAM" id="SSF48403">
    <property type="entry name" value="Ankyrin repeat"/>
    <property type="match status" value="2"/>
</dbReference>
<proteinExistence type="predicted"/>
<dbReference type="Pfam" id="PF00023">
    <property type="entry name" value="Ank"/>
    <property type="match status" value="1"/>
</dbReference>
<dbReference type="VEuPathDB" id="TrichDB:TRFO_24908"/>
<dbReference type="SMART" id="SM00248">
    <property type="entry name" value="ANK"/>
    <property type="match status" value="6"/>
</dbReference>
<evidence type="ECO:0000259" key="1">
    <source>
        <dbReference type="Pfam" id="PF11929"/>
    </source>
</evidence>
<dbReference type="RefSeq" id="XP_068360082.1">
    <property type="nucleotide sequence ID" value="XM_068504015.1"/>
</dbReference>
<evidence type="ECO:0000313" key="2">
    <source>
        <dbReference type="EMBL" id="OHT06946.1"/>
    </source>
</evidence>
<dbReference type="InterPro" id="IPR020683">
    <property type="entry name" value="DUF3447"/>
</dbReference>
<dbReference type="PANTHER" id="PTHR24159:SF5">
    <property type="entry name" value="ANK_REP_REGION DOMAIN-CONTAINING PROTEIN"/>
    <property type="match status" value="1"/>
</dbReference>
<dbReference type="InterPro" id="IPR036770">
    <property type="entry name" value="Ankyrin_rpt-contain_sf"/>
</dbReference>
<comment type="caution">
    <text evidence="2">The sequence shown here is derived from an EMBL/GenBank/DDBJ whole genome shotgun (WGS) entry which is preliminary data.</text>
</comment>
<organism evidence="2 3">
    <name type="scientific">Tritrichomonas foetus</name>
    <dbReference type="NCBI Taxonomy" id="1144522"/>
    <lineage>
        <taxon>Eukaryota</taxon>
        <taxon>Metamonada</taxon>
        <taxon>Parabasalia</taxon>
        <taxon>Tritrichomonadida</taxon>
        <taxon>Tritrichomonadidae</taxon>
        <taxon>Tritrichomonas</taxon>
    </lineage>
</organism>
<name>A0A1J4K7G7_9EUKA</name>
<keyword evidence="3" id="KW-1185">Reference proteome</keyword>
<sequence length="642" mass="75574">MNFMFRILFLDKTDARRKNKIMDFVEIQINDHIIKCKKKLAMNISPLIAHYFNDHLESMKFQIDIPEIRNLSSENDFIYISRIFESKPVFITFRNKDFLLLLSKHLEIPEIEEKIELFSRIIEHIEADESVSLYNDFFKSLLSLNESNFAVLKENIKTGIYRSLDLYLLSNTFLTACEISPNKIEIIIEMIISLDQELENGFLSIFIDCVVADITNNVYIHENSFIIRFLRSKGKVSMEEINDKIQQIEEVWGKHVFQKIRQPVFLDEFNINKLNNLLKSSDITGISPDSAYQILKNDDIDSLLNYVKSLDFDFESSTKVYLPLYDRFDIFKKQKRNNIRQFQYEKLYINYLDVCAYFGSGKCFDYLLLNNAKITDNTLNLAIAGGNIDIIHKIEQVQEIEVTKKLIMNAIHYHRNDILEWLIEKLDFYNIEVSGTHKLSFHDIVNTDSYLVKAIKYYNVDAISYLVGNGVDCQNVFSYSMVYDIFILSRLFLSIEHSKIYNPLKPSYHNEPPLHIAAFKNHLEIASDLIYKYKVKLDQNWKDKLAIEIALQEGNMEMVNFLFNSKLLKLNIPQHSTLIHMSLKKKQYTFLDTLLENTKYYKCVDKHKRSLLQCAIKYEHDELVWKILNNSTVNCFTFDDKI</sequence>
<reference evidence="2" key="1">
    <citation type="submission" date="2016-10" db="EMBL/GenBank/DDBJ databases">
        <authorList>
            <person name="Benchimol M."/>
            <person name="Almeida L.G."/>
            <person name="Vasconcelos A.T."/>
            <person name="Perreira-Neves A."/>
            <person name="Rosa I.A."/>
            <person name="Tasca T."/>
            <person name="Bogo M.R."/>
            <person name="de Souza W."/>
        </authorList>
    </citation>
    <scope>NUCLEOTIDE SEQUENCE [LARGE SCALE GENOMIC DNA]</scope>
    <source>
        <strain evidence="2">K</strain>
    </source>
</reference>
<dbReference type="PANTHER" id="PTHR24159">
    <property type="match status" value="1"/>
</dbReference>
<dbReference type="GeneID" id="94838719"/>
<gene>
    <name evidence="2" type="ORF">TRFO_24908</name>
</gene>
<feature type="domain" description="DUF3447" evidence="1">
    <location>
        <begin position="371"/>
        <end position="434"/>
    </location>
</feature>